<dbReference type="STRING" id="388408.LAX5112_01019"/>
<keyword evidence="2" id="KW-1185">Reference proteome</keyword>
<dbReference type="Pfam" id="PF04832">
    <property type="entry name" value="SOUL"/>
    <property type="match status" value="1"/>
</dbReference>
<dbReference type="Proteomes" id="UP000053235">
    <property type="component" value="Unassembled WGS sequence"/>
</dbReference>
<dbReference type="AlphaFoldDB" id="A0A0M6ZX13"/>
<dbReference type="InterPro" id="IPR006917">
    <property type="entry name" value="SOUL_heme-bd"/>
</dbReference>
<name>A0A0M6ZX13_9HYPH</name>
<evidence type="ECO:0000313" key="2">
    <source>
        <dbReference type="Proteomes" id="UP000053235"/>
    </source>
</evidence>
<dbReference type="Gene3D" id="3.20.80.10">
    <property type="entry name" value="Regulatory factor, effector binding domain"/>
    <property type="match status" value="1"/>
</dbReference>
<reference evidence="2" key="1">
    <citation type="submission" date="2015-07" db="EMBL/GenBank/DDBJ databases">
        <authorList>
            <person name="Rodrigo-Torres Lidia"/>
            <person name="Arahal R.David."/>
        </authorList>
    </citation>
    <scope>NUCLEOTIDE SEQUENCE [LARGE SCALE GENOMIC DNA]</scope>
    <source>
        <strain evidence="2">CECT 5112</strain>
    </source>
</reference>
<gene>
    <name evidence="1" type="ORF">LAX5112_01019</name>
</gene>
<protein>
    <submittedName>
        <fullName evidence="1">SOUL heme-binding protein</fullName>
    </submittedName>
</protein>
<dbReference type="EMBL" id="CXWD01000004">
    <property type="protein sequence ID" value="CTQ66580.1"/>
    <property type="molecule type" value="Genomic_DNA"/>
</dbReference>
<dbReference type="OrthoDB" id="2156220at2"/>
<proteinExistence type="predicted"/>
<evidence type="ECO:0000313" key="1">
    <source>
        <dbReference type="EMBL" id="CTQ66580.1"/>
    </source>
</evidence>
<organism evidence="1 2">
    <name type="scientific">Roseibium alexandrii</name>
    <dbReference type="NCBI Taxonomy" id="388408"/>
    <lineage>
        <taxon>Bacteria</taxon>
        <taxon>Pseudomonadati</taxon>
        <taxon>Pseudomonadota</taxon>
        <taxon>Alphaproteobacteria</taxon>
        <taxon>Hyphomicrobiales</taxon>
        <taxon>Stappiaceae</taxon>
        <taxon>Roseibium</taxon>
    </lineage>
</organism>
<dbReference type="PANTHER" id="PTHR11220:SF1">
    <property type="entry name" value="HEME-BINDING PROTEIN 2"/>
    <property type="match status" value="1"/>
</dbReference>
<sequence length="220" mass="24291">MMHTPQSFLRRKPGWLGVTGSAVVALLAILSSAAAALEQPSYKVLSADGPIEIRQYKDMAAAEVTVAGDRSAATRKAFRILFRYISGDNQGSNKIEMTAPVRQQAAPAEIAMTAPVTQKPVGNGEWRVAFYLPSEYTVRTAPQPDDNRIRIVNVKGKKVAAIRFSGIWTDRNFNRHLQTLEQHLSKNGLKVAGAPIFAYFNAPFTLPPFRRNEVQIPLSR</sequence>
<dbReference type="InterPro" id="IPR011256">
    <property type="entry name" value="Reg_factor_effector_dom_sf"/>
</dbReference>
<dbReference type="PANTHER" id="PTHR11220">
    <property type="entry name" value="HEME-BINDING PROTEIN-RELATED"/>
    <property type="match status" value="1"/>
</dbReference>
<dbReference type="SUPFAM" id="SSF55136">
    <property type="entry name" value="Probable bacterial effector-binding domain"/>
    <property type="match status" value="1"/>
</dbReference>
<accession>A0A0M6ZX13</accession>